<dbReference type="PANTHER" id="PTHR44591:SF25">
    <property type="entry name" value="CHEMOTAXIS TWO-COMPONENT RESPONSE REGULATOR"/>
    <property type="match status" value="1"/>
</dbReference>
<protein>
    <submittedName>
        <fullName evidence="4">Response regulator</fullName>
    </submittedName>
</protein>
<name>A0ABR7U4A9_9BRAD</name>
<feature type="modified residue" description="4-aspartylphosphate" evidence="2">
    <location>
        <position position="61"/>
    </location>
</feature>
<sequence>MTWESALSDEALIAIVDDDESVRVAMGGMVESFGYASATFQSADDFLNSSQLPGASCLILDVQMDGISGLELHARLLATGHRIPTIFMTAFPEARTRERALRAGAVCFLAKPFGRDDLLGCIENALGKQAP</sequence>
<accession>A0ABR7U4A9</accession>
<dbReference type="SMART" id="SM00448">
    <property type="entry name" value="REC"/>
    <property type="match status" value="1"/>
</dbReference>
<dbReference type="InterPro" id="IPR011006">
    <property type="entry name" value="CheY-like_superfamily"/>
</dbReference>
<dbReference type="InterPro" id="IPR050595">
    <property type="entry name" value="Bact_response_regulator"/>
</dbReference>
<dbReference type="Gene3D" id="3.40.50.2300">
    <property type="match status" value="1"/>
</dbReference>
<evidence type="ECO:0000313" key="5">
    <source>
        <dbReference type="Proteomes" id="UP000639516"/>
    </source>
</evidence>
<evidence type="ECO:0000259" key="3">
    <source>
        <dbReference type="PROSITE" id="PS50110"/>
    </source>
</evidence>
<dbReference type="Proteomes" id="UP000639516">
    <property type="component" value="Unassembled WGS sequence"/>
</dbReference>
<feature type="domain" description="Response regulatory" evidence="3">
    <location>
        <begin position="12"/>
        <end position="126"/>
    </location>
</feature>
<dbReference type="SUPFAM" id="SSF52172">
    <property type="entry name" value="CheY-like"/>
    <property type="match status" value="1"/>
</dbReference>
<organism evidence="4 5">
    <name type="scientific">Bradyrhizobium campsiandrae</name>
    <dbReference type="NCBI Taxonomy" id="1729892"/>
    <lineage>
        <taxon>Bacteria</taxon>
        <taxon>Pseudomonadati</taxon>
        <taxon>Pseudomonadota</taxon>
        <taxon>Alphaproteobacteria</taxon>
        <taxon>Hyphomicrobiales</taxon>
        <taxon>Nitrobacteraceae</taxon>
        <taxon>Bradyrhizobium</taxon>
    </lineage>
</organism>
<reference evidence="4 5" key="1">
    <citation type="journal article" date="2020" name="Arch. Microbiol.">
        <title>Bradyrhizobium campsiandrae sp. nov., a nitrogen-fixing bacterial strain isolated from a native leguminous tree from the Amazon adapted to flooded conditions.</title>
        <authorList>
            <person name="Cabral Michel D."/>
            <person name="Martins da Costa E."/>
            <person name="Azarias Guimaraes A."/>
            <person name="Soares de Carvalho T."/>
            <person name="Santos de Castro Caputo P."/>
            <person name="Willems A."/>
            <person name="de Souza Moreira F.M."/>
        </authorList>
    </citation>
    <scope>NUCLEOTIDE SEQUENCE [LARGE SCALE GENOMIC DNA]</scope>
    <source>
        <strain evidence="5">INPA 384B</strain>
    </source>
</reference>
<dbReference type="PANTHER" id="PTHR44591">
    <property type="entry name" value="STRESS RESPONSE REGULATOR PROTEIN 1"/>
    <property type="match status" value="1"/>
</dbReference>
<dbReference type="Pfam" id="PF00072">
    <property type="entry name" value="Response_reg"/>
    <property type="match status" value="1"/>
</dbReference>
<keyword evidence="1 2" id="KW-0597">Phosphoprotein</keyword>
<dbReference type="InterPro" id="IPR001789">
    <property type="entry name" value="Sig_transdc_resp-reg_receiver"/>
</dbReference>
<evidence type="ECO:0000256" key="1">
    <source>
        <dbReference type="ARBA" id="ARBA00022553"/>
    </source>
</evidence>
<evidence type="ECO:0000313" key="4">
    <source>
        <dbReference type="EMBL" id="MBC9978832.1"/>
    </source>
</evidence>
<gene>
    <name evidence="4" type="ORF">HA482_11485</name>
</gene>
<evidence type="ECO:0000256" key="2">
    <source>
        <dbReference type="PROSITE-ProRule" id="PRU00169"/>
    </source>
</evidence>
<comment type="caution">
    <text evidence="4">The sequence shown here is derived from an EMBL/GenBank/DDBJ whole genome shotgun (WGS) entry which is preliminary data.</text>
</comment>
<keyword evidence="5" id="KW-1185">Reference proteome</keyword>
<dbReference type="PROSITE" id="PS50110">
    <property type="entry name" value="RESPONSE_REGULATORY"/>
    <property type="match status" value="1"/>
</dbReference>
<proteinExistence type="predicted"/>
<dbReference type="EMBL" id="JAATTO010000014">
    <property type="protein sequence ID" value="MBC9978832.1"/>
    <property type="molecule type" value="Genomic_DNA"/>
</dbReference>